<evidence type="ECO:0000256" key="10">
    <source>
        <dbReference type="SAM" id="MobiDB-lite"/>
    </source>
</evidence>
<dbReference type="GO" id="GO:0003684">
    <property type="term" value="F:damaged DNA binding"/>
    <property type="evidence" value="ECO:0007669"/>
    <property type="project" value="TreeGrafter"/>
</dbReference>
<comment type="subcellular location">
    <subcellularLocation>
        <location evidence="1">Nucleus</location>
    </subcellularLocation>
</comment>
<dbReference type="Gene3D" id="1.10.150.20">
    <property type="entry name" value="5' to 3' exonuclease, C-terminal subdomain"/>
    <property type="match status" value="1"/>
</dbReference>
<dbReference type="EMBL" id="LR812941">
    <property type="protein sequence ID" value="CAC9450510.1"/>
    <property type="molecule type" value="Genomic_DNA"/>
</dbReference>
<dbReference type="SUPFAM" id="SSF52980">
    <property type="entry name" value="Restriction endonuclease-like"/>
    <property type="match status" value="1"/>
</dbReference>
<evidence type="ECO:0000259" key="11">
    <source>
        <dbReference type="SMART" id="SM00891"/>
    </source>
</evidence>
<dbReference type="GO" id="GO:0000110">
    <property type="term" value="C:nucleotide-excision repair factor 1 complex"/>
    <property type="evidence" value="ECO:0007669"/>
    <property type="project" value="TreeGrafter"/>
</dbReference>
<dbReference type="CDD" id="cd20078">
    <property type="entry name" value="XPF_nuclease_XPF_euk"/>
    <property type="match status" value="1"/>
</dbReference>
<feature type="domain" description="ERCC4" evidence="11">
    <location>
        <begin position="1035"/>
        <end position="1115"/>
    </location>
</feature>
<dbReference type="InterPro" id="IPR047520">
    <property type="entry name" value="XPF_nuclease"/>
</dbReference>
<evidence type="ECO:0000256" key="7">
    <source>
        <dbReference type="ARBA" id="ARBA00023125"/>
    </source>
</evidence>
<dbReference type="SMR" id="A0A6L0WJL0"/>
<dbReference type="PANTHER" id="PTHR10150">
    <property type="entry name" value="DNA REPAIR ENDONUCLEASE XPF"/>
    <property type="match status" value="1"/>
</dbReference>
<keyword evidence="6" id="KW-0378">Hydrolase</keyword>
<sequence length="1260" mass="136202">MSVEEKVTPALADTFRTCSEFIGAVSAREMPDNPSVQLCILSIGFDVEGAIAQLMHQRMARNKPHRRVYCVVVPDRLLPGAMTRFASAIEHHLALRHAGETLTRQADASAAAASCLAPPIPVVAVEEGTGTKERCAVFQRGAVVVLTSHSLCADLLHRRLAVELVGMAVLALPHSLLGSGRQQDALAPQTAFCAELLLRSGSGAAGGQRPPPIVLVSDAPVLMRSLVQRHHLGAERFVQQMHVGDVQLFPRFRLDFVRHFEELSRSPRRSLAVDRVVAPVSASVLALDDLLAKIVLETLQELQRLEKQLHMQKSASGGDRAAWASDAGGSHPHTRSFAARCAAAAAETDEDTGALRFLPRARLTASTAKDHLDYSGYPRSNTARGTSAASYIRHGWRAATQCDDKGILFSGISETAALSVDFSDLDGDLRAVVRCHESHWPYRLLTESLIDVRRLRRAARGTAYTFLLELESVLERRLPRRSVYGTGTTPPAALWTLSSHFHDVVTVATHRIGTVVYKRSAASVALSTPTKGEATRPASSAEDVVVVVDSSSDSEEKREGLQDVVSTSATAAPPGQVATSAGRTMVPQLIPNVEEHETDVEVVVRLVVSWCRTVLRRAERKGNAVTDASAAQPTLLLLTLGTNAVVRYTERLTNSLEAYQQLQLRRFMRVYQSKYGVELTEFVEAQSAEVAAPQLATELFTSAEDVDDASSDAEGDVTTDEDNGTDDRRVLRAAASLRRRMSSQGGRATAVTRRDASPSYANGSSSSQRVMMDIGAGAFHQALLSQLPPLLTRSGERADVRCDSEPQPAPPASLATPLLMLERVREGVVTLCPGCRGASGDGSATVPSPFERMPRVLVFDASAMSATEMTMLLDGSHAALKLDVPSTAAPRMSGAPTNGPKGTDSVRTSLRVERVVLARQELALIRQLEMAQDELPAERLSTIKVQLITTSLAELDFKKAVQAEQQAFESLAHTKATLTGTLLVDQTSLRQTEEALESGMQVARSRLGPRKGTAVGRLAGTFLYAPALPPPALPRVVFDEREFRSSLPYHLYRRGMELIPLTLTTADYVLSPEYAVERKSAQDYFQSVMSGRIQRQLAALARKYAHPLCLIEFHRGIPFRLMQSGIYAKTAALMAAYPRVRFVWARSPAHAAGMLVLLKKSVAVANVDPADPLLTGTSIDPGSAADVGGVAVTAAERETAHYAARVLSKFPGITHQNAPRVMQLCGSLIGLATISKSSLVAVMGEEDAARLYNFLHSPFH</sequence>
<dbReference type="Proteomes" id="UP000255414">
    <property type="component" value="Chromosome 8"/>
</dbReference>
<dbReference type="OMA" id="ERETAHY"/>
<feature type="region of interest" description="Disordered" evidence="10">
    <location>
        <begin position="703"/>
        <end position="766"/>
    </location>
</feature>
<organism evidence="12 13">
    <name type="scientific">Leishmania infantum</name>
    <dbReference type="NCBI Taxonomy" id="5671"/>
    <lineage>
        <taxon>Eukaryota</taxon>
        <taxon>Discoba</taxon>
        <taxon>Euglenozoa</taxon>
        <taxon>Kinetoplastea</taxon>
        <taxon>Metakinetoplastina</taxon>
        <taxon>Trypanosomatida</taxon>
        <taxon>Trypanosomatidae</taxon>
        <taxon>Leishmaniinae</taxon>
        <taxon>Leishmania</taxon>
    </lineage>
</organism>
<dbReference type="InterPro" id="IPR011335">
    <property type="entry name" value="Restrct_endonuc-II-like"/>
</dbReference>
<feature type="region of interest" description="Disordered" evidence="10">
    <location>
        <begin position="548"/>
        <end position="580"/>
    </location>
</feature>
<evidence type="ECO:0000313" key="12">
    <source>
        <dbReference type="EMBL" id="CAC9450510.1"/>
    </source>
</evidence>
<evidence type="ECO:0000256" key="2">
    <source>
        <dbReference type="ARBA" id="ARBA00010015"/>
    </source>
</evidence>
<feature type="compositionally biased region" description="Acidic residues" evidence="10">
    <location>
        <begin position="704"/>
        <end position="724"/>
    </location>
</feature>
<dbReference type="InterPro" id="IPR006166">
    <property type="entry name" value="ERCC4_domain"/>
</dbReference>
<keyword evidence="3" id="KW-0540">Nuclease</keyword>
<dbReference type="GO" id="GO:0003697">
    <property type="term" value="F:single-stranded DNA binding"/>
    <property type="evidence" value="ECO:0007669"/>
    <property type="project" value="TreeGrafter"/>
</dbReference>
<dbReference type="GO" id="GO:0000014">
    <property type="term" value="F:single-stranded DNA endodeoxyribonuclease activity"/>
    <property type="evidence" value="ECO:0007669"/>
    <property type="project" value="TreeGrafter"/>
</dbReference>
<accession>A0A6L0WJL0</accession>
<dbReference type="FunFam" id="3.40.50.10130:FF:000002">
    <property type="entry name" value="DNA repair endonuclease XPF"/>
    <property type="match status" value="1"/>
</dbReference>
<evidence type="ECO:0000256" key="9">
    <source>
        <dbReference type="ARBA" id="ARBA00023242"/>
    </source>
</evidence>
<keyword evidence="9" id="KW-0539">Nucleus</keyword>
<evidence type="ECO:0000256" key="3">
    <source>
        <dbReference type="ARBA" id="ARBA00022722"/>
    </source>
</evidence>
<evidence type="ECO:0000256" key="5">
    <source>
        <dbReference type="ARBA" id="ARBA00022763"/>
    </source>
</evidence>
<evidence type="ECO:0000256" key="4">
    <source>
        <dbReference type="ARBA" id="ARBA00022759"/>
    </source>
</evidence>
<dbReference type="InterPro" id="IPR010994">
    <property type="entry name" value="RuvA_2-like"/>
</dbReference>
<dbReference type="Pfam" id="PF02732">
    <property type="entry name" value="ERCC4"/>
    <property type="match status" value="1"/>
</dbReference>
<evidence type="ECO:0000256" key="1">
    <source>
        <dbReference type="ARBA" id="ARBA00004123"/>
    </source>
</evidence>
<protein>
    <submittedName>
        <fullName evidence="12">DNA_repair_protein_-_putative</fullName>
    </submittedName>
</protein>
<dbReference type="GO" id="GO:0000712">
    <property type="term" value="P:resolution of meiotic recombination intermediates"/>
    <property type="evidence" value="ECO:0007669"/>
    <property type="project" value="TreeGrafter"/>
</dbReference>
<dbReference type="GO" id="GO:1901255">
    <property type="term" value="P:nucleotide-excision repair involved in interstrand cross-link repair"/>
    <property type="evidence" value="ECO:0007669"/>
    <property type="project" value="TreeGrafter"/>
</dbReference>
<keyword evidence="4" id="KW-0255">Endonuclease</keyword>
<keyword evidence="5" id="KW-0227">DNA damage</keyword>
<dbReference type="SUPFAM" id="SSF47781">
    <property type="entry name" value="RuvA domain 2-like"/>
    <property type="match status" value="1"/>
</dbReference>
<name>A0A6L0WJL0_LEIIN</name>
<keyword evidence="7" id="KW-0238">DNA-binding</keyword>
<proteinExistence type="inferred from homology"/>
<comment type="similarity">
    <text evidence="2">Belongs to the XPF family.</text>
</comment>
<dbReference type="PANTHER" id="PTHR10150:SF0">
    <property type="entry name" value="DNA REPAIR ENDONUCLEASE XPF"/>
    <property type="match status" value="1"/>
</dbReference>
<dbReference type="Gene3D" id="3.40.50.10130">
    <property type="match status" value="1"/>
</dbReference>
<dbReference type="GO" id="GO:0000724">
    <property type="term" value="P:double-strand break repair via homologous recombination"/>
    <property type="evidence" value="ECO:0007669"/>
    <property type="project" value="TreeGrafter"/>
</dbReference>
<dbReference type="FunFam" id="1.10.150.20:FF:000154">
    <property type="entry name" value="Putative DNA repair protein"/>
    <property type="match status" value="1"/>
</dbReference>
<feature type="compositionally biased region" description="Low complexity" evidence="10">
    <location>
        <begin position="757"/>
        <end position="766"/>
    </location>
</feature>
<gene>
    <name evidence="12" type="ORF">LINF_080006400</name>
</gene>
<evidence type="ECO:0000313" key="13">
    <source>
        <dbReference type="Proteomes" id="UP000255414"/>
    </source>
</evidence>
<dbReference type="SMART" id="SM00891">
    <property type="entry name" value="ERCC4"/>
    <property type="match status" value="1"/>
</dbReference>
<keyword evidence="8" id="KW-0234">DNA repair</keyword>
<evidence type="ECO:0000256" key="8">
    <source>
        <dbReference type="ARBA" id="ARBA00023204"/>
    </source>
</evidence>
<reference evidence="12" key="1">
    <citation type="submission" date="2020-06" db="EMBL/GenBank/DDBJ databases">
        <authorList>
            <person name="Gonzalez-de la Fuente S."/>
            <person name="Peiro-Pastor R."/>
            <person name="Rastrojo A."/>
            <person name="Moreno J."/>
            <person name="Carrasco-Ramiro F."/>
            <person name="Requena JM."/>
            <person name="Aguado B."/>
        </authorList>
    </citation>
    <scope>NUCLEOTIDE SEQUENCE</scope>
</reference>
<dbReference type="AlphaFoldDB" id="A0A6L0WJL0"/>
<evidence type="ECO:0000256" key="6">
    <source>
        <dbReference type="ARBA" id="ARBA00022801"/>
    </source>
</evidence>